<keyword evidence="8" id="KW-0963">Cytoplasm</keyword>
<dbReference type="InterPro" id="IPR023091">
    <property type="entry name" value="MetalPrtase_cat_dom_sf_prd"/>
</dbReference>
<comment type="function">
    <text evidence="8">Single strand-specific metallo-endoribonuclease involved in late-stage 70S ribosome quality control and in maturation of the 3' terminus of the 16S rRNA.</text>
</comment>
<dbReference type="GO" id="GO:0004521">
    <property type="term" value="F:RNA endonuclease activity"/>
    <property type="evidence" value="ECO:0007669"/>
    <property type="project" value="UniProtKB-UniRule"/>
</dbReference>
<evidence type="ECO:0000256" key="5">
    <source>
        <dbReference type="ARBA" id="ARBA00022759"/>
    </source>
</evidence>
<protein>
    <recommendedName>
        <fullName evidence="8">Endoribonuclease YbeY</fullName>
        <ecNumber evidence="8">3.1.-.-</ecNumber>
    </recommendedName>
</protein>
<organism evidence="9 10">
    <name type="scientific">Aquicella siphonis</name>
    <dbReference type="NCBI Taxonomy" id="254247"/>
    <lineage>
        <taxon>Bacteria</taxon>
        <taxon>Pseudomonadati</taxon>
        <taxon>Pseudomonadota</taxon>
        <taxon>Gammaproteobacteria</taxon>
        <taxon>Legionellales</taxon>
        <taxon>Coxiellaceae</taxon>
        <taxon>Aquicella</taxon>
    </lineage>
</organism>
<dbReference type="SUPFAM" id="SSF55486">
    <property type="entry name" value="Metalloproteases ('zincins'), catalytic domain"/>
    <property type="match status" value="1"/>
</dbReference>
<evidence type="ECO:0000256" key="4">
    <source>
        <dbReference type="ARBA" id="ARBA00022723"/>
    </source>
</evidence>
<gene>
    <name evidence="8 9" type="primary">ybeY</name>
    <name evidence="9" type="ORF">AQUSIP_01330</name>
</gene>
<evidence type="ECO:0000256" key="8">
    <source>
        <dbReference type="HAMAP-Rule" id="MF_00009"/>
    </source>
</evidence>
<proteinExistence type="inferred from homology"/>
<reference evidence="9 10" key="1">
    <citation type="submission" date="2019-08" db="EMBL/GenBank/DDBJ databases">
        <authorList>
            <person name="Guy L."/>
        </authorList>
    </citation>
    <scope>NUCLEOTIDE SEQUENCE [LARGE SCALE GENOMIC DNA]</scope>
    <source>
        <strain evidence="9 10">SGT-108</strain>
    </source>
</reference>
<dbReference type="AlphaFoldDB" id="A0A5E4PD76"/>
<dbReference type="Gene3D" id="3.40.390.30">
    <property type="entry name" value="Metalloproteases ('zincins'), catalytic domain"/>
    <property type="match status" value="1"/>
</dbReference>
<dbReference type="EC" id="3.1.-.-" evidence="8"/>
<dbReference type="Proteomes" id="UP000324194">
    <property type="component" value="Chromosome 1"/>
</dbReference>
<evidence type="ECO:0000256" key="2">
    <source>
        <dbReference type="ARBA" id="ARBA00022517"/>
    </source>
</evidence>
<feature type="binding site" evidence="8">
    <location>
        <position position="113"/>
    </location>
    <ligand>
        <name>Zn(2+)</name>
        <dbReference type="ChEBI" id="CHEBI:29105"/>
        <note>catalytic</note>
    </ligand>
</feature>
<dbReference type="GO" id="GO:0005737">
    <property type="term" value="C:cytoplasm"/>
    <property type="evidence" value="ECO:0007669"/>
    <property type="project" value="UniProtKB-SubCell"/>
</dbReference>
<keyword evidence="5 8" id="KW-0255">Endonuclease</keyword>
<evidence type="ECO:0000313" key="10">
    <source>
        <dbReference type="Proteomes" id="UP000324194"/>
    </source>
</evidence>
<feature type="binding site" evidence="8">
    <location>
        <position position="123"/>
    </location>
    <ligand>
        <name>Zn(2+)</name>
        <dbReference type="ChEBI" id="CHEBI:29105"/>
        <note>catalytic</note>
    </ligand>
</feature>
<comment type="subcellular location">
    <subcellularLocation>
        <location evidence="8">Cytoplasm</location>
    </subcellularLocation>
</comment>
<evidence type="ECO:0000256" key="1">
    <source>
        <dbReference type="ARBA" id="ARBA00010875"/>
    </source>
</evidence>
<dbReference type="EMBL" id="LR699119">
    <property type="protein sequence ID" value="VVC74859.1"/>
    <property type="molecule type" value="Genomic_DNA"/>
</dbReference>
<keyword evidence="6 8" id="KW-0378">Hydrolase</keyword>
<comment type="cofactor">
    <cofactor evidence="8">
        <name>Zn(2+)</name>
        <dbReference type="ChEBI" id="CHEBI:29105"/>
    </cofactor>
    <text evidence="8">Binds 1 zinc ion.</text>
</comment>
<dbReference type="Pfam" id="PF02130">
    <property type="entry name" value="YbeY"/>
    <property type="match status" value="1"/>
</dbReference>
<dbReference type="KEGG" id="asip:AQUSIP_01330"/>
<name>A0A5E4PD76_9COXI</name>
<sequence>MYSITIQLAADKTLAPKKSLIRKWARAALSKQIESAEVTIRIVDSVEMTCLNSTYRHKNGPTNVLSFPFHLPEDIAVDTPILGDIVICAEVVNREAAEQHKTETAHWAHMIIHGMFHLLGYDHETDIEAQAMESLEIDTLRALGFANPYETGEDPIS</sequence>
<dbReference type="PANTHER" id="PTHR46986:SF1">
    <property type="entry name" value="ENDORIBONUCLEASE YBEY, CHLOROPLASTIC"/>
    <property type="match status" value="1"/>
</dbReference>
<evidence type="ECO:0000256" key="7">
    <source>
        <dbReference type="ARBA" id="ARBA00022833"/>
    </source>
</evidence>
<dbReference type="GO" id="GO:0008270">
    <property type="term" value="F:zinc ion binding"/>
    <property type="evidence" value="ECO:0007669"/>
    <property type="project" value="UniProtKB-UniRule"/>
</dbReference>
<dbReference type="NCBIfam" id="TIGR00043">
    <property type="entry name" value="rRNA maturation RNase YbeY"/>
    <property type="match status" value="1"/>
</dbReference>
<dbReference type="RefSeq" id="WP_148337644.1">
    <property type="nucleotide sequence ID" value="NZ_LR699119.1"/>
</dbReference>
<evidence type="ECO:0000256" key="3">
    <source>
        <dbReference type="ARBA" id="ARBA00022722"/>
    </source>
</evidence>
<keyword evidence="8" id="KW-0698">rRNA processing</keyword>
<evidence type="ECO:0000256" key="6">
    <source>
        <dbReference type="ARBA" id="ARBA00022801"/>
    </source>
</evidence>
<keyword evidence="4 8" id="KW-0479">Metal-binding</keyword>
<dbReference type="PANTHER" id="PTHR46986">
    <property type="entry name" value="ENDORIBONUCLEASE YBEY, CHLOROPLASTIC"/>
    <property type="match status" value="1"/>
</dbReference>
<evidence type="ECO:0000313" key="9">
    <source>
        <dbReference type="EMBL" id="VVC74859.1"/>
    </source>
</evidence>
<dbReference type="GO" id="GO:0006364">
    <property type="term" value="P:rRNA processing"/>
    <property type="evidence" value="ECO:0007669"/>
    <property type="project" value="UniProtKB-UniRule"/>
</dbReference>
<dbReference type="GO" id="GO:0004222">
    <property type="term" value="F:metalloendopeptidase activity"/>
    <property type="evidence" value="ECO:0007669"/>
    <property type="project" value="InterPro"/>
</dbReference>
<keyword evidence="10" id="KW-1185">Reference proteome</keyword>
<keyword evidence="7 8" id="KW-0862">Zinc</keyword>
<keyword evidence="2 8" id="KW-0690">Ribosome biogenesis</keyword>
<dbReference type="InterPro" id="IPR002036">
    <property type="entry name" value="YbeY"/>
</dbReference>
<dbReference type="OrthoDB" id="9807740at2"/>
<dbReference type="HAMAP" id="MF_00009">
    <property type="entry name" value="Endoribonucl_YbeY"/>
    <property type="match status" value="1"/>
</dbReference>
<feature type="binding site" evidence="8">
    <location>
        <position position="117"/>
    </location>
    <ligand>
        <name>Zn(2+)</name>
        <dbReference type="ChEBI" id="CHEBI:29105"/>
        <note>catalytic</note>
    </ligand>
</feature>
<keyword evidence="3 8" id="KW-0540">Nuclease</keyword>
<accession>A0A5E4PD76</accession>
<comment type="similarity">
    <text evidence="1 8">Belongs to the endoribonuclease YbeY family.</text>
</comment>